<accession>A0ACC2WF69</accession>
<proteinExistence type="predicted"/>
<dbReference type="Proteomes" id="UP001230649">
    <property type="component" value="Unassembled WGS sequence"/>
</dbReference>
<dbReference type="EMBL" id="JASBWS010000027">
    <property type="protein sequence ID" value="KAJ9109985.1"/>
    <property type="molecule type" value="Genomic_DNA"/>
</dbReference>
<protein>
    <submittedName>
        <fullName evidence="1">Uncharacterized protein</fullName>
    </submittedName>
</protein>
<comment type="caution">
    <text evidence="1">The sequence shown here is derived from an EMBL/GenBank/DDBJ whole genome shotgun (WGS) entry which is preliminary data.</text>
</comment>
<evidence type="ECO:0000313" key="1">
    <source>
        <dbReference type="EMBL" id="KAJ9109985.1"/>
    </source>
</evidence>
<gene>
    <name evidence="1" type="ORF">QFC20_003185</name>
</gene>
<name>A0ACC2WF69_9TREE</name>
<evidence type="ECO:0000313" key="2">
    <source>
        <dbReference type="Proteomes" id="UP001230649"/>
    </source>
</evidence>
<keyword evidence="2" id="KW-1185">Reference proteome</keyword>
<organism evidence="1 2">
    <name type="scientific">Naganishia adeliensis</name>
    <dbReference type="NCBI Taxonomy" id="92952"/>
    <lineage>
        <taxon>Eukaryota</taxon>
        <taxon>Fungi</taxon>
        <taxon>Dikarya</taxon>
        <taxon>Basidiomycota</taxon>
        <taxon>Agaricomycotina</taxon>
        <taxon>Tremellomycetes</taxon>
        <taxon>Filobasidiales</taxon>
        <taxon>Filobasidiaceae</taxon>
        <taxon>Naganishia</taxon>
    </lineage>
</organism>
<sequence length="363" mass="40559">MPIRIPWRTFSISHLAHLRTFSTARPLSRDLTAKYRYRPRPPDTYLTSSTTPVTSSIQAVPPPSDDAVVEKVEGEPVGARKATVLPVMMPLHQEDVKPVPDKRSKELRVAGVVLPPKPSPPESDECCMSGCVNCVYTVYADDLLAYNESLTNAISALLNSAIPRSEWPEEVVQFYKKGAKRDDAAAFGSARKSGDEVVEKVTREEIMRDVLVDVDPALRAFLDLPMHHTGYSAVHQAVRRSTASAALQPRPITNVEDRMPLSPDFRSVDLASRNDARLELAKVDLELRVFPDLVYRLRNGAGRSQEAPLYIWLRVSNQETAEDGRHRKLHPTERTGRTVTYESNAVDSMQLSIQLIHSTHSVF</sequence>
<reference evidence="1" key="1">
    <citation type="submission" date="2023-04" db="EMBL/GenBank/DDBJ databases">
        <title>Draft Genome sequencing of Naganishia species isolated from polar environments using Oxford Nanopore Technology.</title>
        <authorList>
            <person name="Leo P."/>
            <person name="Venkateswaran K."/>
        </authorList>
    </citation>
    <scope>NUCLEOTIDE SEQUENCE</scope>
    <source>
        <strain evidence="1">MNA-CCFEE 5262</strain>
    </source>
</reference>